<dbReference type="InterPro" id="IPR033379">
    <property type="entry name" value="Acid_Pase_AS"/>
</dbReference>
<dbReference type="GO" id="GO:0003993">
    <property type="term" value="F:acid phosphatase activity"/>
    <property type="evidence" value="ECO:0007669"/>
    <property type="project" value="UniProtKB-EC"/>
</dbReference>
<sequence length="807" mass="93556">MRARQLVCGIWSLCFMFCLFCIFLHQTTAKRKLKFVSVVFRHGDHTPLEFFPTDKHKEVARQQGYGQLTKLGIQQQYELGQYLRRRYSYFLSVVYKQCEASCISGSDASPLYGRISMSDISNSTLPYGIYVQSTDCDHTLMSAQASLAGLYPPTQGQIWNPRILWQPIPVHTVPPSHDNLLYLPFSHCPKYNELLRETFATRDFQRQLKQYRPFLKFLATHTGYPLKKLNTERIWKLSDTLQYEDINNYTLPVWATHGVRTKLIKLSELLLQAEFGFHKQIQKSRLQGGILLKTILKHISDARKPSHQQKMVMYSAHAPTIVALQMALNVFNGKLPPYSACHFFELYQEKNGQVSASCTPEQLLELRSLFSSSARMGVTWLPNPSRILCFSFHIILILLQQTTAERELKFVVVVFRHGDRTPIVNFPTDLHKESEWPQGFGQLTKTGMQQLFELGQYTRKRYSNFLNSTYNRQEFYIQSTDYDRTIMSAQSYLSGLFPPTSSQIWNPDLLWQPIPVHTLQKSTDRRLHFPLPDCPRFDELQNETQTSIEFQNRIQPYMDFLQTMAVNTGLELNQLKILDNFQLWNTYDTLHCEDIHNYTLPVWATKDVIDKMEKLAELSLLSLFGIYKTEEKSRLQGGVLVNIILNSIKQAANSSKQRKMEVYSAHDTTVGALQIALNIFNGKLPPYAACQFFELYQESSGQVSSYLFKNKERYSIEMHYRNDSSKDPYLLTLPGCTSSCPLEKFAELVSPVITENWSKECGKKDKMKDIFIGFDVAVGLLFIFDLVLLYLLYHYGRCRRRNNYQDI</sequence>
<feature type="chain" id="PRO_5042837881" description="acid phosphatase" evidence="9">
    <location>
        <begin position="30"/>
        <end position="807"/>
    </location>
</feature>
<dbReference type="PROSITE" id="PS00778">
    <property type="entry name" value="HIS_ACID_PHOSPHAT_2"/>
    <property type="match status" value="1"/>
</dbReference>
<gene>
    <name evidence="10" type="ORF">QYF61_020488</name>
</gene>
<dbReference type="InterPro" id="IPR050645">
    <property type="entry name" value="Histidine_acid_phosphatase"/>
</dbReference>
<name>A0AAN7P710_MYCAM</name>
<dbReference type="AlphaFoldDB" id="A0AAN7P710"/>
<evidence type="ECO:0000256" key="3">
    <source>
        <dbReference type="ARBA" id="ARBA00012646"/>
    </source>
</evidence>
<keyword evidence="5" id="KW-0378">Hydrolase</keyword>
<evidence type="ECO:0000256" key="1">
    <source>
        <dbReference type="ARBA" id="ARBA00000032"/>
    </source>
</evidence>
<reference evidence="10 11" key="1">
    <citation type="journal article" date="2023" name="J. Hered.">
        <title>Chromosome-level genome of the wood stork (Mycteria americana) provides insight into avian chromosome evolution.</title>
        <authorList>
            <person name="Flamio R. Jr."/>
            <person name="Ramstad K.M."/>
        </authorList>
    </citation>
    <scope>NUCLEOTIDE SEQUENCE [LARGE SCALE GENOMIC DNA]</scope>
    <source>
        <strain evidence="10">JAX WOST 10</strain>
    </source>
</reference>
<dbReference type="SUPFAM" id="SSF53254">
    <property type="entry name" value="Phosphoglycerate mutase-like"/>
    <property type="match status" value="2"/>
</dbReference>
<feature type="signal peptide" evidence="9">
    <location>
        <begin position="1"/>
        <end position="29"/>
    </location>
</feature>
<evidence type="ECO:0000256" key="7">
    <source>
        <dbReference type="ARBA" id="ARBA00023180"/>
    </source>
</evidence>
<evidence type="ECO:0000313" key="11">
    <source>
        <dbReference type="Proteomes" id="UP001333110"/>
    </source>
</evidence>
<dbReference type="Pfam" id="PF00328">
    <property type="entry name" value="His_Phos_2"/>
    <property type="match status" value="2"/>
</dbReference>
<evidence type="ECO:0000256" key="4">
    <source>
        <dbReference type="ARBA" id="ARBA00022729"/>
    </source>
</evidence>
<keyword evidence="4 9" id="KW-0732">Signal</keyword>
<dbReference type="EC" id="3.1.3.2" evidence="3"/>
<comment type="caution">
    <text evidence="10">The sequence shown here is derived from an EMBL/GenBank/DDBJ whole genome shotgun (WGS) entry which is preliminary data.</text>
</comment>
<evidence type="ECO:0000256" key="2">
    <source>
        <dbReference type="ARBA" id="ARBA00005375"/>
    </source>
</evidence>
<evidence type="ECO:0000256" key="6">
    <source>
        <dbReference type="ARBA" id="ARBA00023157"/>
    </source>
</evidence>
<keyword evidence="8" id="KW-1133">Transmembrane helix</keyword>
<organism evidence="10 11">
    <name type="scientific">Mycteria americana</name>
    <name type="common">Wood stork</name>
    <dbReference type="NCBI Taxonomy" id="33587"/>
    <lineage>
        <taxon>Eukaryota</taxon>
        <taxon>Metazoa</taxon>
        <taxon>Chordata</taxon>
        <taxon>Craniata</taxon>
        <taxon>Vertebrata</taxon>
        <taxon>Euteleostomi</taxon>
        <taxon>Archelosauria</taxon>
        <taxon>Archosauria</taxon>
        <taxon>Dinosauria</taxon>
        <taxon>Saurischia</taxon>
        <taxon>Theropoda</taxon>
        <taxon>Coelurosauria</taxon>
        <taxon>Aves</taxon>
        <taxon>Neognathae</taxon>
        <taxon>Neoaves</taxon>
        <taxon>Aequornithes</taxon>
        <taxon>Ciconiiformes</taxon>
        <taxon>Ciconiidae</taxon>
        <taxon>Mycteria</taxon>
    </lineage>
</organism>
<dbReference type="CDD" id="cd07061">
    <property type="entry name" value="HP_HAP_like"/>
    <property type="match status" value="2"/>
</dbReference>
<dbReference type="PANTHER" id="PTHR11567:SF211">
    <property type="entry name" value="PROSTATIC ACID PHOSPHATASE"/>
    <property type="match status" value="1"/>
</dbReference>
<keyword evidence="11" id="KW-1185">Reference proteome</keyword>
<evidence type="ECO:0000256" key="8">
    <source>
        <dbReference type="SAM" id="Phobius"/>
    </source>
</evidence>
<dbReference type="Proteomes" id="UP001333110">
    <property type="component" value="Unassembled WGS sequence"/>
</dbReference>
<comment type="catalytic activity">
    <reaction evidence="1">
        <text>a phosphate monoester + H2O = an alcohol + phosphate</text>
        <dbReference type="Rhea" id="RHEA:15017"/>
        <dbReference type="ChEBI" id="CHEBI:15377"/>
        <dbReference type="ChEBI" id="CHEBI:30879"/>
        <dbReference type="ChEBI" id="CHEBI:43474"/>
        <dbReference type="ChEBI" id="CHEBI:67140"/>
        <dbReference type="EC" id="3.1.3.2"/>
    </reaction>
</comment>
<evidence type="ECO:0000256" key="9">
    <source>
        <dbReference type="SAM" id="SignalP"/>
    </source>
</evidence>
<evidence type="ECO:0000256" key="5">
    <source>
        <dbReference type="ARBA" id="ARBA00022801"/>
    </source>
</evidence>
<protein>
    <recommendedName>
        <fullName evidence="3">acid phosphatase</fullName>
        <ecNumber evidence="3">3.1.3.2</ecNumber>
    </recommendedName>
</protein>
<feature type="transmembrane region" description="Helical" evidence="8">
    <location>
        <begin position="770"/>
        <end position="793"/>
    </location>
</feature>
<dbReference type="EMBL" id="JAUNZN010000002">
    <property type="protein sequence ID" value="KAK4827677.1"/>
    <property type="molecule type" value="Genomic_DNA"/>
</dbReference>
<dbReference type="PROSITE" id="PS00616">
    <property type="entry name" value="HIS_ACID_PHOSPHAT_1"/>
    <property type="match status" value="1"/>
</dbReference>
<dbReference type="PANTHER" id="PTHR11567">
    <property type="entry name" value="ACID PHOSPHATASE-RELATED"/>
    <property type="match status" value="1"/>
</dbReference>
<comment type="similarity">
    <text evidence="2">Belongs to the histidine acid phosphatase family.</text>
</comment>
<evidence type="ECO:0000313" key="10">
    <source>
        <dbReference type="EMBL" id="KAK4827677.1"/>
    </source>
</evidence>
<dbReference type="InterPro" id="IPR029033">
    <property type="entry name" value="His_PPase_superfam"/>
</dbReference>
<keyword evidence="7" id="KW-0325">Glycoprotein</keyword>
<dbReference type="GO" id="GO:0005886">
    <property type="term" value="C:plasma membrane"/>
    <property type="evidence" value="ECO:0007669"/>
    <property type="project" value="TreeGrafter"/>
</dbReference>
<proteinExistence type="inferred from homology"/>
<dbReference type="InterPro" id="IPR000560">
    <property type="entry name" value="His_Pase_clade-2"/>
</dbReference>
<dbReference type="Gene3D" id="3.40.50.1240">
    <property type="entry name" value="Phosphoglycerate mutase-like"/>
    <property type="match status" value="2"/>
</dbReference>
<keyword evidence="8" id="KW-0472">Membrane</keyword>
<keyword evidence="8" id="KW-0812">Transmembrane</keyword>
<keyword evidence="6" id="KW-1015">Disulfide bond</keyword>
<dbReference type="FunFam" id="3.40.50.1240:FF:000010">
    <property type="entry name" value="Prostatic acid phosphatase"/>
    <property type="match status" value="1"/>
</dbReference>
<accession>A0AAN7P710</accession>